<accession>A0A9P4P8R8</accession>
<reference evidence="1" key="1">
    <citation type="journal article" date="2020" name="Stud. Mycol.">
        <title>101 Dothideomycetes genomes: a test case for predicting lifestyles and emergence of pathogens.</title>
        <authorList>
            <person name="Haridas S."/>
            <person name="Albert R."/>
            <person name="Binder M."/>
            <person name="Bloem J."/>
            <person name="Labutti K."/>
            <person name="Salamov A."/>
            <person name="Andreopoulos B."/>
            <person name="Baker S."/>
            <person name="Barry K."/>
            <person name="Bills G."/>
            <person name="Bluhm B."/>
            <person name="Cannon C."/>
            <person name="Castanera R."/>
            <person name="Culley D."/>
            <person name="Daum C."/>
            <person name="Ezra D."/>
            <person name="Gonzalez J."/>
            <person name="Henrissat B."/>
            <person name="Kuo A."/>
            <person name="Liang C."/>
            <person name="Lipzen A."/>
            <person name="Lutzoni F."/>
            <person name="Magnuson J."/>
            <person name="Mondo S."/>
            <person name="Nolan M."/>
            <person name="Ohm R."/>
            <person name="Pangilinan J."/>
            <person name="Park H.-J."/>
            <person name="Ramirez L."/>
            <person name="Alfaro M."/>
            <person name="Sun H."/>
            <person name="Tritt A."/>
            <person name="Yoshinaga Y."/>
            <person name="Zwiers L.-H."/>
            <person name="Turgeon B."/>
            <person name="Goodwin S."/>
            <person name="Spatafora J."/>
            <person name="Crous P."/>
            <person name="Grigoriev I."/>
        </authorList>
    </citation>
    <scope>NUCLEOTIDE SEQUENCE</scope>
    <source>
        <strain evidence="1">CBS 690.94</strain>
    </source>
</reference>
<protein>
    <submittedName>
        <fullName evidence="1">Uncharacterized protein</fullName>
    </submittedName>
</protein>
<gene>
    <name evidence="1" type="ORF">P171DRAFT_437067</name>
</gene>
<comment type="caution">
    <text evidence="1">The sequence shown here is derived from an EMBL/GenBank/DDBJ whole genome shotgun (WGS) entry which is preliminary data.</text>
</comment>
<sequence length="299" mass="33610">MSLKPTVQGVIRKYEMDRVNRRNQFTFDELQKLSIGENREDFPDPLDQVLERSVRRRNVQNVWDLIMRYSNRCVRDIRISIRDFENERRTARMQQQRRRALPANATMEPIPLGLPMNQPRQYGFNRGFGYQNLFAPLSGNQWTGPTAGNTAAPGPAMYDQKAQNNGTAVNPLPASFDAGIVAPVENSAAVAVNNELDSGDFDPSVSISLDEFDSFSDWNFQLPGPTLTPKVLSDHRLTPPALTPDMPPGPELRHPALVPETTPDSQLAPAEHINDEQFFDNPFLPYFPTDTLSSVGDEL</sequence>
<evidence type="ECO:0000313" key="1">
    <source>
        <dbReference type="EMBL" id="KAF2438629.1"/>
    </source>
</evidence>
<organism evidence="1 2">
    <name type="scientific">Karstenula rhodostoma CBS 690.94</name>
    <dbReference type="NCBI Taxonomy" id="1392251"/>
    <lineage>
        <taxon>Eukaryota</taxon>
        <taxon>Fungi</taxon>
        <taxon>Dikarya</taxon>
        <taxon>Ascomycota</taxon>
        <taxon>Pezizomycotina</taxon>
        <taxon>Dothideomycetes</taxon>
        <taxon>Pleosporomycetidae</taxon>
        <taxon>Pleosporales</taxon>
        <taxon>Massarineae</taxon>
        <taxon>Didymosphaeriaceae</taxon>
        <taxon>Karstenula</taxon>
    </lineage>
</organism>
<dbReference type="Proteomes" id="UP000799764">
    <property type="component" value="Unassembled WGS sequence"/>
</dbReference>
<dbReference type="EMBL" id="MU001512">
    <property type="protein sequence ID" value="KAF2438629.1"/>
    <property type="molecule type" value="Genomic_DNA"/>
</dbReference>
<proteinExistence type="predicted"/>
<keyword evidence="2" id="KW-1185">Reference proteome</keyword>
<name>A0A9P4P8R8_9PLEO</name>
<dbReference type="AlphaFoldDB" id="A0A9P4P8R8"/>
<evidence type="ECO:0000313" key="2">
    <source>
        <dbReference type="Proteomes" id="UP000799764"/>
    </source>
</evidence>
<dbReference type="OrthoDB" id="10379727at2759"/>